<comment type="caution">
    <text evidence="8">The sequence shown here is derived from an EMBL/GenBank/DDBJ whole genome shotgun (WGS) entry which is preliminary data.</text>
</comment>
<dbReference type="Proteomes" id="UP000182932">
    <property type="component" value="Unassembled WGS sequence"/>
</dbReference>
<dbReference type="NCBIfam" id="NF000955">
    <property type="entry name" value="PRK00099.1-1"/>
    <property type="match status" value="1"/>
</dbReference>
<feature type="region of interest" description="Disordered" evidence="7">
    <location>
        <begin position="16"/>
        <end position="38"/>
    </location>
</feature>
<dbReference type="PANTHER" id="PTHR11560">
    <property type="entry name" value="39S RIBOSOMAL PROTEIN L10, MITOCHONDRIAL"/>
    <property type="match status" value="1"/>
</dbReference>
<comment type="function">
    <text evidence="1 6">Forms part of the ribosomal stalk, playing a central role in the interaction of the ribosome with GTP-bound translation factors.</text>
</comment>
<dbReference type="HAMAP" id="MF_00362">
    <property type="entry name" value="Ribosomal_uL10"/>
    <property type="match status" value="1"/>
</dbReference>
<keyword evidence="3 6" id="KW-0689">Ribosomal protein</keyword>
<gene>
    <name evidence="6" type="primary">rplJ</name>
    <name evidence="8" type="ORF">SAMN04487940_13431</name>
</gene>
<keyword evidence="6" id="KW-0694">RNA-binding</keyword>
<keyword evidence="4 6" id="KW-0687">Ribonucleoprotein</keyword>
<dbReference type="InterPro" id="IPR047865">
    <property type="entry name" value="Ribosomal_uL10_bac_type"/>
</dbReference>
<evidence type="ECO:0000256" key="6">
    <source>
        <dbReference type="HAMAP-Rule" id="MF_00362"/>
    </source>
</evidence>
<proteinExistence type="inferred from homology"/>
<dbReference type="GO" id="GO:0006412">
    <property type="term" value="P:translation"/>
    <property type="evidence" value="ECO:0007669"/>
    <property type="project" value="UniProtKB-UniRule"/>
</dbReference>
<organism evidence="8 9">
    <name type="scientific">Marinovum algicola</name>
    <dbReference type="NCBI Taxonomy" id="42444"/>
    <lineage>
        <taxon>Bacteria</taxon>
        <taxon>Pseudomonadati</taxon>
        <taxon>Pseudomonadota</taxon>
        <taxon>Alphaproteobacteria</taxon>
        <taxon>Rhodobacterales</taxon>
        <taxon>Roseobacteraceae</taxon>
        <taxon>Marinovum</taxon>
    </lineage>
</organism>
<keyword evidence="6" id="KW-0699">rRNA-binding</keyword>
<evidence type="ECO:0000256" key="4">
    <source>
        <dbReference type="ARBA" id="ARBA00023274"/>
    </source>
</evidence>
<dbReference type="SUPFAM" id="SSF160369">
    <property type="entry name" value="Ribosomal protein L10-like"/>
    <property type="match status" value="1"/>
</dbReference>
<dbReference type="CDD" id="cd05797">
    <property type="entry name" value="Ribosomal_L10"/>
    <property type="match status" value="1"/>
</dbReference>
<dbReference type="GO" id="GO:0003735">
    <property type="term" value="F:structural constituent of ribosome"/>
    <property type="evidence" value="ECO:0007669"/>
    <property type="project" value="InterPro"/>
</dbReference>
<comment type="similarity">
    <text evidence="2 6">Belongs to the universal ribosomal protein uL10 family.</text>
</comment>
<sequence>MAEGFAPRAFLADPRKKDLNAGCKPGRTEPGGNPHNWSETVDRAQKEKLVDELGQIFESSGVVVVAHYEGLTVAEMQDLRSRARDAGGAVRVAKNRLAKIALEGKPCASIADYLSGMTVLTYSEDPVAAARVAEGFAKENKKFEILGGAMGENALDRAGVEAVSKMPSRDELIATIAGMIGAPASNIAGAIGAPASNIASILSTIEEKAEAA</sequence>
<dbReference type="InterPro" id="IPR022973">
    <property type="entry name" value="Ribosomal_uL10_bac"/>
</dbReference>
<reference evidence="8 9" key="1">
    <citation type="submission" date="2016-10" db="EMBL/GenBank/DDBJ databases">
        <authorList>
            <person name="Varghese N."/>
            <person name="Submissions S."/>
        </authorList>
    </citation>
    <scope>NUCLEOTIDE SEQUENCE [LARGE SCALE GENOMIC DNA]</scope>
    <source>
        <strain evidence="8 9">FF3</strain>
    </source>
</reference>
<evidence type="ECO:0000256" key="1">
    <source>
        <dbReference type="ARBA" id="ARBA00002633"/>
    </source>
</evidence>
<dbReference type="Gene3D" id="3.30.70.1730">
    <property type="match status" value="1"/>
</dbReference>
<evidence type="ECO:0000256" key="7">
    <source>
        <dbReference type="SAM" id="MobiDB-lite"/>
    </source>
</evidence>
<dbReference type="InterPro" id="IPR043141">
    <property type="entry name" value="Ribosomal_uL10-like_sf"/>
</dbReference>
<accession>A0A975WFC2</accession>
<dbReference type="PROSITE" id="PS01109">
    <property type="entry name" value="RIBOSOMAL_L10"/>
    <property type="match status" value="1"/>
</dbReference>
<dbReference type="Pfam" id="PF00466">
    <property type="entry name" value="Ribosomal_L10"/>
    <property type="match status" value="1"/>
</dbReference>
<evidence type="ECO:0000256" key="2">
    <source>
        <dbReference type="ARBA" id="ARBA00008889"/>
    </source>
</evidence>
<dbReference type="Gene3D" id="6.10.250.290">
    <property type="match status" value="1"/>
</dbReference>
<dbReference type="EMBL" id="FNYY01000034">
    <property type="protein sequence ID" value="SEK10854.1"/>
    <property type="molecule type" value="Genomic_DNA"/>
</dbReference>
<dbReference type="InterPro" id="IPR001790">
    <property type="entry name" value="Ribosomal_uL10"/>
</dbReference>
<comment type="subunit">
    <text evidence="6">Part of the ribosomal stalk of the 50S ribosomal subunit. The N-terminus interacts with L11 and the large rRNA to form the base of the stalk. The C-terminus forms an elongated spine to which L12 dimers bind in a sequential fashion forming a multimeric L10(L12)X complex.</text>
</comment>
<dbReference type="AlphaFoldDB" id="A0A975WFC2"/>
<name>A0A975WFC2_9RHOB</name>
<evidence type="ECO:0000256" key="5">
    <source>
        <dbReference type="ARBA" id="ARBA00035202"/>
    </source>
</evidence>
<evidence type="ECO:0000313" key="8">
    <source>
        <dbReference type="EMBL" id="SEK10854.1"/>
    </source>
</evidence>
<dbReference type="InterPro" id="IPR002363">
    <property type="entry name" value="Ribosomal_uL10_CS_bac"/>
</dbReference>
<dbReference type="GO" id="GO:0070180">
    <property type="term" value="F:large ribosomal subunit rRNA binding"/>
    <property type="evidence" value="ECO:0007669"/>
    <property type="project" value="UniProtKB-UniRule"/>
</dbReference>
<keyword evidence="9" id="KW-1185">Reference proteome</keyword>
<evidence type="ECO:0000313" key="9">
    <source>
        <dbReference type="Proteomes" id="UP000182932"/>
    </source>
</evidence>
<protein>
    <recommendedName>
        <fullName evidence="5 6">Large ribosomal subunit protein uL10</fullName>
    </recommendedName>
</protein>
<evidence type="ECO:0000256" key="3">
    <source>
        <dbReference type="ARBA" id="ARBA00022980"/>
    </source>
</evidence>
<dbReference type="GO" id="GO:0015934">
    <property type="term" value="C:large ribosomal subunit"/>
    <property type="evidence" value="ECO:0007669"/>
    <property type="project" value="InterPro"/>
</dbReference>